<dbReference type="PROSITE" id="PS51257">
    <property type="entry name" value="PROKAR_LIPOPROTEIN"/>
    <property type="match status" value="1"/>
</dbReference>
<dbReference type="SUPFAM" id="SSF53850">
    <property type="entry name" value="Periplasmic binding protein-like II"/>
    <property type="match status" value="1"/>
</dbReference>
<evidence type="ECO:0000313" key="4">
    <source>
        <dbReference type="Proteomes" id="UP000028549"/>
    </source>
</evidence>
<reference evidence="3 4" key="1">
    <citation type="journal article" date="2005" name="Int. J. Syst. Evol. Microbiol.">
        <title>Bacillus cibi sp. nov., isolated from jeotgal, a traditional Korean fermented seafood.</title>
        <authorList>
            <person name="Yoon J.H."/>
            <person name="Lee C.H."/>
            <person name="Oh T.K."/>
        </authorList>
    </citation>
    <scope>NUCLEOTIDE SEQUENCE [LARGE SCALE GENOMIC DNA]</scope>
    <source>
        <strain evidence="3 4">DSM 16189</strain>
    </source>
</reference>
<gene>
    <name evidence="3" type="ORF">GS18_0217060</name>
</gene>
<proteinExistence type="predicted"/>
<accession>A0A084GLN6</accession>
<dbReference type="AlphaFoldDB" id="A0A084GLN6"/>
<dbReference type="STRING" id="246786.GS18_0217060"/>
<dbReference type="Gene3D" id="3.40.190.10">
    <property type="entry name" value="Periplasmic binding protein-like II"/>
    <property type="match status" value="2"/>
</dbReference>
<dbReference type="OrthoDB" id="9815602at2"/>
<protein>
    <submittedName>
        <fullName evidence="3">ABC transporter substrate-binding protein</fullName>
    </submittedName>
</protein>
<organism evidence="3 4">
    <name type="scientific">Metabacillus indicus</name>
    <name type="common">Bacillus indicus</name>
    <dbReference type="NCBI Taxonomy" id="246786"/>
    <lineage>
        <taxon>Bacteria</taxon>
        <taxon>Bacillati</taxon>
        <taxon>Bacillota</taxon>
        <taxon>Bacilli</taxon>
        <taxon>Bacillales</taxon>
        <taxon>Bacillaceae</taxon>
        <taxon>Metabacillus</taxon>
    </lineage>
</organism>
<evidence type="ECO:0000259" key="2">
    <source>
        <dbReference type="Pfam" id="PF09084"/>
    </source>
</evidence>
<dbReference type="Proteomes" id="UP000028549">
    <property type="component" value="Unassembled WGS sequence"/>
</dbReference>
<keyword evidence="1" id="KW-0732">Signal</keyword>
<sequence length="333" mass="37413">MKKLRRMLVILFSTSILLTGCAPAENASSEEAKKVKVMLDWFPNTNHTGIYAAIEKGFYKEAGLEVEIVEPGEGVSADQIVASGEVDFAVSHQENITHARSAGVPIVSIAAIIQENTSAFASLKEEEIVSPEDFEGKRYGGWGSPTEEAVIRAVMNQDDADFGKVDYVTLGATDFFKSIGRDTDFQWIFEGWDGIEAKRKGIELNYIYLKDLDPALNYYTPVLAASETKIKKEKDTVQAFVQATAKGYEFAIDKPIEAADILIKHVPEINKDLAKESQKWLSKQYQGDAKQWGIQKEEVWERYADWMYQQKLIEENIDPAEAYTNEFLPEAEK</sequence>
<dbReference type="RefSeq" id="WP_029283871.1">
    <property type="nucleotide sequence ID" value="NZ_CANLZQ010000007.1"/>
</dbReference>
<name>A0A084GLN6_METID</name>
<dbReference type="EMBL" id="JNVC02000014">
    <property type="protein sequence ID" value="KEZ48248.1"/>
    <property type="molecule type" value="Genomic_DNA"/>
</dbReference>
<dbReference type="GO" id="GO:0009228">
    <property type="term" value="P:thiamine biosynthetic process"/>
    <property type="evidence" value="ECO:0007669"/>
    <property type="project" value="InterPro"/>
</dbReference>
<comment type="caution">
    <text evidence="3">The sequence shown here is derived from an EMBL/GenBank/DDBJ whole genome shotgun (WGS) entry which is preliminary data.</text>
</comment>
<dbReference type="Pfam" id="PF09084">
    <property type="entry name" value="NMT1"/>
    <property type="match status" value="1"/>
</dbReference>
<dbReference type="PANTHER" id="PTHR31528:SF3">
    <property type="entry name" value="THIAMINE BIOSYNTHESIS PROTEIN HI_0357-RELATED"/>
    <property type="match status" value="1"/>
</dbReference>
<evidence type="ECO:0000256" key="1">
    <source>
        <dbReference type="SAM" id="SignalP"/>
    </source>
</evidence>
<dbReference type="InterPro" id="IPR015168">
    <property type="entry name" value="SsuA/THI5"/>
</dbReference>
<feature type="chain" id="PRO_5001775869" evidence="1">
    <location>
        <begin position="25"/>
        <end position="333"/>
    </location>
</feature>
<keyword evidence="4" id="KW-1185">Reference proteome</keyword>
<dbReference type="PANTHER" id="PTHR31528">
    <property type="entry name" value="4-AMINO-5-HYDROXYMETHYL-2-METHYLPYRIMIDINE PHOSPHATE SYNTHASE THI11-RELATED"/>
    <property type="match status" value="1"/>
</dbReference>
<feature type="domain" description="SsuA/THI5-like" evidence="2">
    <location>
        <begin position="44"/>
        <end position="258"/>
    </location>
</feature>
<evidence type="ECO:0000313" key="3">
    <source>
        <dbReference type="EMBL" id="KEZ48248.1"/>
    </source>
</evidence>
<dbReference type="InterPro" id="IPR027939">
    <property type="entry name" value="NMT1/THI5"/>
</dbReference>
<feature type="signal peptide" evidence="1">
    <location>
        <begin position="1"/>
        <end position="24"/>
    </location>
</feature>